<proteinExistence type="predicted"/>
<keyword evidence="1" id="KW-0732">Signal</keyword>
<keyword evidence="3" id="KW-1185">Reference proteome</keyword>
<name>A0ABM7X5D1_9BACT</name>
<evidence type="ECO:0000256" key="1">
    <source>
        <dbReference type="SAM" id="SignalP"/>
    </source>
</evidence>
<dbReference type="EMBL" id="AP025592">
    <property type="protein sequence ID" value="BDG07000.1"/>
    <property type="molecule type" value="Genomic_DNA"/>
</dbReference>
<sequence>MRNWLVALGVLLAVPALGAVAVQQSVESLARGSDAVVRGTVTKRSAHWEGGRIFTDVEVQVAEVWRGRTPAKVTVSVPGGEVGKLGQWVPGAPSFADAEDVALFLTRGAGAGRYGVTGLALGKFSLAGQTAKPNLAGMETLAQPLAAGERGAEPMPLAELRRRVKEAR</sequence>
<feature type="chain" id="PRO_5045672478" description="CHRD domain-containing protein" evidence="1">
    <location>
        <begin position="19"/>
        <end position="168"/>
    </location>
</feature>
<evidence type="ECO:0008006" key="4">
    <source>
        <dbReference type="Google" id="ProtNLM"/>
    </source>
</evidence>
<gene>
    <name evidence="2" type="ORF">AMPC_01130</name>
</gene>
<reference evidence="3" key="1">
    <citation type="journal article" date="2022" name="Int. J. Syst. Evol. Microbiol.">
        <title>Anaeromyxobacter oryzae sp. nov., Anaeromyxobacter diazotrophicus sp. nov. and Anaeromyxobacter paludicola sp. nov., isolated from paddy soils.</title>
        <authorList>
            <person name="Itoh H."/>
            <person name="Xu Z."/>
            <person name="Mise K."/>
            <person name="Masuda Y."/>
            <person name="Ushijima N."/>
            <person name="Hayakawa C."/>
            <person name="Shiratori Y."/>
            <person name="Senoo K."/>
        </authorList>
    </citation>
    <scope>NUCLEOTIDE SEQUENCE [LARGE SCALE GENOMIC DNA]</scope>
    <source>
        <strain evidence="3">Red630</strain>
    </source>
</reference>
<protein>
    <recommendedName>
        <fullName evidence="4">CHRD domain-containing protein</fullName>
    </recommendedName>
</protein>
<organism evidence="2 3">
    <name type="scientific">Anaeromyxobacter paludicola</name>
    <dbReference type="NCBI Taxonomy" id="2918171"/>
    <lineage>
        <taxon>Bacteria</taxon>
        <taxon>Pseudomonadati</taxon>
        <taxon>Myxococcota</taxon>
        <taxon>Myxococcia</taxon>
        <taxon>Myxococcales</taxon>
        <taxon>Cystobacterineae</taxon>
        <taxon>Anaeromyxobacteraceae</taxon>
        <taxon>Anaeromyxobacter</taxon>
    </lineage>
</organism>
<dbReference type="Proteomes" id="UP001162734">
    <property type="component" value="Chromosome"/>
</dbReference>
<evidence type="ECO:0000313" key="2">
    <source>
        <dbReference type="EMBL" id="BDG07000.1"/>
    </source>
</evidence>
<accession>A0ABM7X5D1</accession>
<feature type="signal peptide" evidence="1">
    <location>
        <begin position="1"/>
        <end position="18"/>
    </location>
</feature>
<dbReference type="RefSeq" id="WP_248343580.1">
    <property type="nucleotide sequence ID" value="NZ_AP025592.1"/>
</dbReference>
<evidence type="ECO:0000313" key="3">
    <source>
        <dbReference type="Proteomes" id="UP001162734"/>
    </source>
</evidence>